<reference evidence="2 3" key="1">
    <citation type="submission" date="2015-10" db="EMBL/GenBank/DDBJ databases">
        <title>Genome analyses suggest a sexual origin of heterokaryosis in a supposedly ancient asexual fungus.</title>
        <authorList>
            <person name="Ropars J."/>
            <person name="Sedzielewska K."/>
            <person name="Noel J."/>
            <person name="Charron P."/>
            <person name="Farinelli L."/>
            <person name="Marton T."/>
            <person name="Kruger M."/>
            <person name="Pelin A."/>
            <person name="Brachmann A."/>
            <person name="Corradi N."/>
        </authorList>
    </citation>
    <scope>NUCLEOTIDE SEQUENCE [LARGE SCALE GENOMIC DNA]</scope>
    <source>
        <strain evidence="2 3">A4</strain>
    </source>
</reference>
<evidence type="ECO:0000313" key="2">
    <source>
        <dbReference type="EMBL" id="PKY53756.1"/>
    </source>
</evidence>
<organism evidence="2 3">
    <name type="scientific">Rhizophagus irregularis</name>
    <dbReference type="NCBI Taxonomy" id="588596"/>
    <lineage>
        <taxon>Eukaryota</taxon>
        <taxon>Fungi</taxon>
        <taxon>Fungi incertae sedis</taxon>
        <taxon>Mucoromycota</taxon>
        <taxon>Glomeromycotina</taxon>
        <taxon>Glomeromycetes</taxon>
        <taxon>Glomerales</taxon>
        <taxon>Glomeraceae</taxon>
        <taxon>Rhizophagus</taxon>
    </lineage>
</organism>
<dbReference type="VEuPathDB" id="FungiDB:RhiirA1_409539"/>
<proteinExistence type="predicted"/>
<dbReference type="EMBL" id="LLXI01001452">
    <property type="protein sequence ID" value="PKY53756.1"/>
    <property type="molecule type" value="Genomic_DNA"/>
</dbReference>
<feature type="compositionally biased region" description="Basic and acidic residues" evidence="1">
    <location>
        <begin position="285"/>
        <end position="298"/>
    </location>
</feature>
<gene>
    <name evidence="2" type="ORF">RhiirA4_472141</name>
</gene>
<feature type="region of interest" description="Disordered" evidence="1">
    <location>
        <begin position="270"/>
        <end position="305"/>
    </location>
</feature>
<dbReference type="Proteomes" id="UP000234323">
    <property type="component" value="Unassembled WGS sequence"/>
</dbReference>
<accession>A0A2I1H4G3</accession>
<name>A0A2I1H4G3_9GLOM</name>
<dbReference type="AlphaFoldDB" id="A0A2I1H4G3"/>
<protein>
    <submittedName>
        <fullName evidence="2">Uncharacterized protein</fullName>
    </submittedName>
</protein>
<dbReference type="VEuPathDB" id="FungiDB:RhiirFUN_016834"/>
<evidence type="ECO:0000256" key="1">
    <source>
        <dbReference type="SAM" id="MobiDB-lite"/>
    </source>
</evidence>
<feature type="non-terminal residue" evidence="2">
    <location>
        <position position="305"/>
    </location>
</feature>
<comment type="caution">
    <text evidence="2">The sequence shown here is derived from an EMBL/GenBank/DDBJ whole genome shotgun (WGS) entry which is preliminary data.</text>
</comment>
<dbReference type="VEuPathDB" id="FungiDB:FUN_014267"/>
<sequence length="305" mass="34184">MKDFISILQCKHAKEEIAGTQNNDGSFDILPGQIIDELAIVATENISSSIRITVDRVKKLNAKVWNTFITVAYCNIVLGKHKSKWKAQSEKACAWLHIQIGDEKLENKILESCEKAIIEKVINMNIKKESFWSSTLKGVLKYKSEDVSATLTILQSTTTPETTKKIVENQKPDGSIKLVKPVSDQINISSDNIQSSIQTYGVSDKLKSVPKNVWETALLLRYLTITSQSQDQHKDQSNKAKKYLIEELKDEKLLEEILTTSEKIIVDQSVKKGKEDAIKSSTTTEKAKEIVSSQKEDGSLELPDT</sequence>
<keyword evidence="3" id="KW-1185">Reference proteome</keyword>
<evidence type="ECO:0000313" key="3">
    <source>
        <dbReference type="Proteomes" id="UP000234323"/>
    </source>
</evidence>